<dbReference type="PANTHER" id="PTHR30388">
    <property type="entry name" value="ALDEHYDE OXIDOREDUCTASE MOLYBDENUM COFACTOR ASSEMBLY PROTEIN"/>
    <property type="match status" value="1"/>
</dbReference>
<keyword evidence="4" id="KW-1185">Reference proteome</keyword>
<dbReference type="PANTHER" id="PTHR30388:SF6">
    <property type="entry name" value="XANTHINE DEHYDROGENASE SUBUNIT A-RELATED"/>
    <property type="match status" value="1"/>
</dbReference>
<accession>A0A1H3JAF8</accession>
<feature type="domain" description="XdhC Rossmann" evidence="2">
    <location>
        <begin position="155"/>
        <end position="296"/>
    </location>
</feature>
<evidence type="ECO:0000259" key="2">
    <source>
        <dbReference type="Pfam" id="PF13478"/>
    </source>
</evidence>
<dbReference type="InterPro" id="IPR014308">
    <property type="entry name" value="Xanthine_DH_XdhC"/>
</dbReference>
<dbReference type="RefSeq" id="WP_089882835.1">
    <property type="nucleotide sequence ID" value="NZ_FNPF01000006.1"/>
</dbReference>
<dbReference type="Pfam" id="PF02625">
    <property type="entry name" value="XdhC_CoxI"/>
    <property type="match status" value="1"/>
</dbReference>
<gene>
    <name evidence="3" type="ORF">SAMN05444340_106165</name>
</gene>
<evidence type="ECO:0000313" key="3">
    <source>
        <dbReference type="EMBL" id="SDY36941.1"/>
    </source>
</evidence>
<dbReference type="Pfam" id="PF13478">
    <property type="entry name" value="XdhC_C"/>
    <property type="match status" value="1"/>
</dbReference>
<dbReference type="STRING" id="321339.SAMN05444340_106165"/>
<evidence type="ECO:0000313" key="4">
    <source>
        <dbReference type="Proteomes" id="UP000199286"/>
    </source>
</evidence>
<dbReference type="NCBIfam" id="TIGR02964">
    <property type="entry name" value="xanthine_xdhC"/>
    <property type="match status" value="1"/>
</dbReference>
<organism evidence="3 4">
    <name type="scientific">Citreimonas salinaria</name>
    <dbReference type="NCBI Taxonomy" id="321339"/>
    <lineage>
        <taxon>Bacteria</taxon>
        <taxon>Pseudomonadati</taxon>
        <taxon>Pseudomonadota</taxon>
        <taxon>Alphaproteobacteria</taxon>
        <taxon>Rhodobacterales</taxon>
        <taxon>Roseobacteraceae</taxon>
        <taxon>Citreimonas</taxon>
    </lineage>
</organism>
<feature type="domain" description="XdhC- CoxI" evidence="1">
    <location>
        <begin position="12"/>
        <end position="68"/>
    </location>
</feature>
<dbReference type="Gene3D" id="3.40.50.720">
    <property type="entry name" value="NAD(P)-binding Rossmann-like Domain"/>
    <property type="match status" value="1"/>
</dbReference>
<dbReference type="InterPro" id="IPR052698">
    <property type="entry name" value="MoCofactor_Util/Proc"/>
</dbReference>
<dbReference type="OrthoDB" id="61481at2"/>
<name>A0A1H3JAF8_9RHOB</name>
<proteinExistence type="predicted"/>
<dbReference type="Proteomes" id="UP000199286">
    <property type="component" value="Unassembled WGS sequence"/>
</dbReference>
<protein>
    <submittedName>
        <fullName evidence="3">Molybdenum cofactor sulfurylase</fullName>
    </submittedName>
</protein>
<evidence type="ECO:0000259" key="1">
    <source>
        <dbReference type="Pfam" id="PF02625"/>
    </source>
</evidence>
<sequence length="316" mass="33170">MVLDLRALRHAVEAQGRVARVVIADVQGSTPREVGASMLVWPTDGGFGQSGTIGGGALEFEAAKAALARTGLSRHPLGPQLGQCCGGAVTLLTEHYDVEAVAALEGRDVIARGTGEMPLAVARLLDRARARGEVPVAQLVQGWMVEPVARPGRPLWIWGAGHVGRALVDVLAPLPDFALTWIDTASDRFPTAIPEGVEAIPAAEPAALMPRAPADAAHLILTYSHALDLELCHTALSHGFGFCGVIGSDTKWARFRSRLAALGHAPGEVERITCPIGRKELGKHPQAIAIGVAAQLITMKTGDTGAWPKRFSESGA</sequence>
<dbReference type="InterPro" id="IPR027051">
    <property type="entry name" value="XdhC_Rossmann_dom"/>
</dbReference>
<dbReference type="AlphaFoldDB" id="A0A1H3JAF8"/>
<dbReference type="InterPro" id="IPR003777">
    <property type="entry name" value="XdhC_CoxI"/>
</dbReference>
<reference evidence="3 4" key="1">
    <citation type="submission" date="2016-10" db="EMBL/GenBank/DDBJ databases">
        <authorList>
            <person name="de Groot N.N."/>
        </authorList>
    </citation>
    <scope>NUCLEOTIDE SEQUENCE [LARGE SCALE GENOMIC DNA]</scope>
    <source>
        <strain evidence="3 4">DSM 26880</strain>
    </source>
</reference>
<dbReference type="EMBL" id="FNPF01000006">
    <property type="protein sequence ID" value="SDY36941.1"/>
    <property type="molecule type" value="Genomic_DNA"/>
</dbReference>